<accession>A0A428ZAT1</accession>
<dbReference type="EMBL" id="QHKI01000013">
    <property type="protein sequence ID" value="RSM85169.1"/>
    <property type="molecule type" value="Genomic_DNA"/>
</dbReference>
<reference evidence="1 2" key="1">
    <citation type="submission" date="2018-05" db="EMBL/GenBank/DDBJ databases">
        <title>Evolution of GPA BGCs.</title>
        <authorList>
            <person name="Waglechner N."/>
            <person name="Wright G.D."/>
        </authorList>
    </citation>
    <scope>NUCLEOTIDE SEQUENCE [LARGE SCALE GENOMIC DNA]</scope>
    <source>
        <strain evidence="1 2">A82846</strain>
    </source>
</reference>
<dbReference type="RefSeq" id="WP_037267528.1">
    <property type="nucleotide sequence ID" value="NZ_QHKI01000013.1"/>
</dbReference>
<evidence type="ECO:0000313" key="1">
    <source>
        <dbReference type="EMBL" id="RSM85169.1"/>
    </source>
</evidence>
<protein>
    <submittedName>
        <fullName evidence="1">Uncharacterized protein</fullName>
    </submittedName>
</protein>
<dbReference type="AlphaFoldDB" id="A0A428ZAT1"/>
<evidence type="ECO:0000313" key="2">
    <source>
        <dbReference type="Proteomes" id="UP000287547"/>
    </source>
</evidence>
<organism evidence="1 2">
    <name type="scientific">Kibdelosporangium aridum</name>
    <dbReference type="NCBI Taxonomy" id="2030"/>
    <lineage>
        <taxon>Bacteria</taxon>
        <taxon>Bacillati</taxon>
        <taxon>Actinomycetota</taxon>
        <taxon>Actinomycetes</taxon>
        <taxon>Pseudonocardiales</taxon>
        <taxon>Pseudonocardiaceae</taxon>
        <taxon>Kibdelosporangium</taxon>
    </lineage>
</organism>
<sequence>MYLASVQTAVPADPDLLSPDMRVAVVEDLLWSIDALEWANRRPAVWRLRERASWREEGNVLADKQDRIRQLAGR</sequence>
<dbReference type="Proteomes" id="UP000287547">
    <property type="component" value="Unassembled WGS sequence"/>
</dbReference>
<name>A0A428ZAT1_KIBAR</name>
<comment type="caution">
    <text evidence="1">The sequence shown here is derived from an EMBL/GenBank/DDBJ whole genome shotgun (WGS) entry which is preliminary data.</text>
</comment>
<gene>
    <name evidence="1" type="ORF">DMH04_17870</name>
</gene>
<proteinExistence type="predicted"/>